<evidence type="ECO:0000256" key="1">
    <source>
        <dbReference type="SAM" id="Phobius"/>
    </source>
</evidence>
<dbReference type="AlphaFoldDB" id="A0A5C1I054"/>
<dbReference type="Pfam" id="PF04773">
    <property type="entry name" value="FecR"/>
    <property type="match status" value="1"/>
</dbReference>
<dbReference type="PANTHER" id="PTHR30273:SF2">
    <property type="entry name" value="PROTEIN FECR"/>
    <property type="match status" value="1"/>
</dbReference>
<dbReference type="Proteomes" id="UP000251402">
    <property type="component" value="Chromosome"/>
</dbReference>
<gene>
    <name evidence="4" type="ORF">DEO27_015630</name>
</gene>
<dbReference type="GO" id="GO:0016989">
    <property type="term" value="F:sigma factor antagonist activity"/>
    <property type="evidence" value="ECO:0007669"/>
    <property type="project" value="TreeGrafter"/>
</dbReference>
<evidence type="ECO:0000313" key="4">
    <source>
        <dbReference type="EMBL" id="QEM11396.1"/>
    </source>
</evidence>
<dbReference type="Gene3D" id="2.60.120.1440">
    <property type="match status" value="1"/>
</dbReference>
<keyword evidence="1" id="KW-1133">Transmembrane helix</keyword>
<feature type="domain" description="FecR protein" evidence="2">
    <location>
        <begin position="172"/>
        <end position="267"/>
    </location>
</feature>
<dbReference type="PANTHER" id="PTHR30273">
    <property type="entry name" value="PERIPLASMIC SIGNAL SENSOR AND SIGMA FACTOR ACTIVATOR FECR-RELATED"/>
    <property type="match status" value="1"/>
</dbReference>
<evidence type="ECO:0000259" key="2">
    <source>
        <dbReference type="Pfam" id="PF04773"/>
    </source>
</evidence>
<evidence type="ECO:0000313" key="5">
    <source>
        <dbReference type="Proteomes" id="UP000251402"/>
    </source>
</evidence>
<dbReference type="FunFam" id="2.60.120.1440:FF:000001">
    <property type="entry name" value="Putative anti-sigma factor"/>
    <property type="match status" value="1"/>
</dbReference>
<dbReference type="InterPro" id="IPR012373">
    <property type="entry name" value="Ferrdict_sens_TM"/>
</dbReference>
<dbReference type="EMBL" id="CP043450">
    <property type="protein sequence ID" value="QEM11396.1"/>
    <property type="molecule type" value="Genomic_DNA"/>
</dbReference>
<name>A0A5C1I054_9SPHI</name>
<dbReference type="InterPro" id="IPR006860">
    <property type="entry name" value="FecR"/>
</dbReference>
<organism evidence="4 5">
    <name type="scientific">Mucilaginibacter rubeus</name>
    <dbReference type="NCBI Taxonomy" id="2027860"/>
    <lineage>
        <taxon>Bacteria</taxon>
        <taxon>Pseudomonadati</taxon>
        <taxon>Bacteroidota</taxon>
        <taxon>Sphingobacteriia</taxon>
        <taxon>Sphingobacteriales</taxon>
        <taxon>Sphingobacteriaceae</taxon>
        <taxon>Mucilaginibacter</taxon>
    </lineage>
</organism>
<keyword evidence="1" id="KW-0472">Membrane</keyword>
<dbReference type="Gene3D" id="3.55.50.30">
    <property type="match status" value="1"/>
</dbReference>
<proteinExistence type="predicted"/>
<sequence length="377" mass="41768">MEEAYYRQLVKRYLEKQISDDELEVFAHLLNEGKLDEHLAEAMSKDALAFETSSAGSEDIPSITRKKRYWPTFAAAASILLCLSVGFYFYRQSPKQNLVNNNVVKNDFLPGSNKAVLTLANGSKLSLTGGNKGLLAHQGITAINKKEEGRVEYRPGTDDLAAGQAAATLYNTVSTPKGGQYQVVLPDGTRVWLNTASSIRFPTAFTGNDRQVEISGEVYFEVAKNKSKPFIVSSGNQKVTVLGTHFDINAYQDEGTVKTTLLEGSVKVTNGDNMVLLKPGQQSQLSTENKLTVSNDIDMDEVVAWKNGFFQFNKADIQTIMNQISRWYDVEVRYEGQVQPGHYYGKISRNVNASKVLKVLELSGMHFIIEGGKIIVK</sequence>
<protein>
    <submittedName>
        <fullName evidence="4">FecR family protein</fullName>
    </submittedName>
</protein>
<dbReference type="InterPro" id="IPR032508">
    <property type="entry name" value="FecR_C"/>
</dbReference>
<dbReference type="PIRSF" id="PIRSF018266">
    <property type="entry name" value="FecR"/>
    <property type="match status" value="1"/>
</dbReference>
<keyword evidence="5" id="KW-1185">Reference proteome</keyword>
<accession>A0A5C1I054</accession>
<reference evidence="4" key="1">
    <citation type="submission" date="2019-08" db="EMBL/GenBank/DDBJ databases">
        <title>Comparative genome analysis confer to the adaptation heavy metal polluted environment.</title>
        <authorList>
            <person name="Li Y."/>
        </authorList>
    </citation>
    <scope>NUCLEOTIDE SEQUENCE [LARGE SCALE GENOMIC DNA]</scope>
    <source>
        <strain evidence="4">P1</strain>
    </source>
</reference>
<dbReference type="OrthoDB" id="1099963at2"/>
<dbReference type="KEGG" id="mrub:DEO27_015630"/>
<feature type="domain" description="Protein FecR C-terminal" evidence="3">
    <location>
        <begin position="310"/>
        <end position="376"/>
    </location>
</feature>
<dbReference type="RefSeq" id="WP_112573933.1">
    <property type="nucleotide sequence ID" value="NZ_CP043450.1"/>
</dbReference>
<dbReference type="Pfam" id="PF16344">
    <property type="entry name" value="FecR_C"/>
    <property type="match status" value="1"/>
</dbReference>
<evidence type="ECO:0000259" key="3">
    <source>
        <dbReference type="Pfam" id="PF16344"/>
    </source>
</evidence>
<keyword evidence="1" id="KW-0812">Transmembrane</keyword>
<feature type="transmembrane region" description="Helical" evidence="1">
    <location>
        <begin position="69"/>
        <end position="90"/>
    </location>
</feature>